<reference evidence="1" key="1">
    <citation type="submission" date="2023-01" db="EMBL/GenBank/DDBJ databases">
        <title>New crAssphage isolates infecting Bacteroides cellulosilyticus.</title>
        <authorList>
            <person name="Papudeshi B."/>
            <person name="Vega A.A."/>
            <person name="Souza C."/>
            <person name="Giles S.K."/>
            <person name="Mallawaarachchi V."/>
            <person name="Roach M.J."/>
            <person name="An M."/>
            <person name="Jacobson N."/>
            <person name="McNair K."/>
            <person name="Mora M.F."/>
            <person name="Pastrana K."/>
            <person name="Leigh C."/>
            <person name="Cram C."/>
            <person name="Plewa W.S."/>
            <person name="Grigson S.R."/>
            <person name="Bouras G.S."/>
            <person name="Decewicz P."/>
            <person name="Luque A."/>
            <person name="Droit L."/>
            <person name="Handley S."/>
            <person name="Segall A.M."/>
            <person name="Dinsdale E.A."/>
            <person name="Edwards R.A."/>
        </authorList>
    </citation>
    <scope>NUCLEOTIDE SEQUENCE</scope>
    <source>
        <strain evidence="1">Bc11</strain>
    </source>
</reference>
<organism evidence="1 2">
    <name type="scientific">Caudoviricetes sp. 'Rudgehvirus jaberico'</name>
    <dbReference type="NCBI Taxonomy" id="3028515"/>
    <lineage>
        <taxon>Viruses</taxon>
        <taxon>Duplodnaviria</taxon>
        <taxon>Heunggongvirae</taxon>
        <taxon>Uroviricota</taxon>
        <taxon>Caudoviricetes</taxon>
        <taxon>Crassvirales</taxon>
        <taxon>Intestiviridae</taxon>
        <taxon>Crudevirinae</taxon>
    </lineage>
</organism>
<name>A0AAF0D5N4_9CAUD</name>
<sequence>MNYKSQLPVEAIVARLDNDFNIDNSDYIPRVAAWCIDLMNQMKITKYEVKRVKSPVEDRKATLPCCDTDRIRVFDEEGCEVNRISKNSCGCGIKHSSVEYFTQDAERAAEERNNKKYPSRRVVEYDVYNPSGRNYVLLRDSNMIDLNFDADYVTIEFLTVVTYYSEAYNCNLPYIPNNGKLIECLEWFCIWKMLSRGMKHPVYSLQGQLPVNPYLLYRDIYPKALASVIIDNQDANGGIDKGWTQFFYNSTFYETCTATKS</sequence>
<dbReference type="RefSeq" id="YP_011108625.1">
    <property type="nucleotide sequence ID" value="NC_091965.1"/>
</dbReference>
<protein>
    <submittedName>
        <fullName evidence="1">Tail tubular protein</fullName>
    </submittedName>
</protein>
<dbReference type="EMBL" id="OQ198719">
    <property type="protein sequence ID" value="WEU69863.1"/>
    <property type="molecule type" value="Genomic_DNA"/>
</dbReference>
<accession>A0AAF0D5N4</accession>
<dbReference type="Proteomes" id="UP001269161">
    <property type="component" value="Segment"/>
</dbReference>
<evidence type="ECO:0000313" key="2">
    <source>
        <dbReference type="Proteomes" id="UP001269161"/>
    </source>
</evidence>
<keyword evidence="2" id="KW-1185">Reference proteome</keyword>
<proteinExistence type="predicted"/>
<evidence type="ECO:0000313" key="1">
    <source>
        <dbReference type="EMBL" id="WEU69863.1"/>
    </source>
</evidence>